<organism evidence="2 3">
    <name type="scientific">Tuber magnatum</name>
    <name type="common">white Piedmont truffle</name>
    <dbReference type="NCBI Taxonomy" id="42249"/>
    <lineage>
        <taxon>Eukaryota</taxon>
        <taxon>Fungi</taxon>
        <taxon>Dikarya</taxon>
        <taxon>Ascomycota</taxon>
        <taxon>Pezizomycotina</taxon>
        <taxon>Pezizomycetes</taxon>
        <taxon>Pezizales</taxon>
        <taxon>Tuberaceae</taxon>
        <taxon>Tuber</taxon>
    </lineage>
</organism>
<dbReference type="EMBL" id="PYWC01000086">
    <property type="protein sequence ID" value="PWW73179.1"/>
    <property type="molecule type" value="Genomic_DNA"/>
</dbReference>
<evidence type="ECO:0000313" key="2">
    <source>
        <dbReference type="EMBL" id="PWW73179.1"/>
    </source>
</evidence>
<keyword evidence="3" id="KW-1185">Reference proteome</keyword>
<evidence type="ECO:0000313" key="3">
    <source>
        <dbReference type="Proteomes" id="UP000246991"/>
    </source>
</evidence>
<accession>A0A317SF71</accession>
<name>A0A317SF71_9PEZI</name>
<dbReference type="AlphaFoldDB" id="A0A317SF71"/>
<proteinExistence type="predicted"/>
<reference evidence="2 3" key="1">
    <citation type="submission" date="2018-03" db="EMBL/GenBank/DDBJ databases">
        <title>Genomes of Pezizomycetes fungi and the evolution of truffles.</title>
        <authorList>
            <person name="Murat C."/>
            <person name="Payen T."/>
            <person name="Noel B."/>
            <person name="Kuo A."/>
            <person name="Martin F.M."/>
        </authorList>
    </citation>
    <scope>NUCLEOTIDE SEQUENCE [LARGE SCALE GENOMIC DNA]</scope>
    <source>
        <strain evidence="2">091103-1</strain>
    </source>
</reference>
<feature type="compositionally biased region" description="Basic and acidic residues" evidence="1">
    <location>
        <begin position="82"/>
        <end position="96"/>
    </location>
</feature>
<feature type="non-terminal residue" evidence="2">
    <location>
        <position position="96"/>
    </location>
</feature>
<evidence type="ECO:0000256" key="1">
    <source>
        <dbReference type="SAM" id="MobiDB-lite"/>
    </source>
</evidence>
<dbReference type="Proteomes" id="UP000246991">
    <property type="component" value="Unassembled WGS sequence"/>
</dbReference>
<comment type="caution">
    <text evidence="2">The sequence shown here is derived from an EMBL/GenBank/DDBJ whole genome shotgun (WGS) entry which is preliminary data.</text>
</comment>
<feature type="region of interest" description="Disordered" evidence="1">
    <location>
        <begin position="72"/>
        <end position="96"/>
    </location>
</feature>
<gene>
    <name evidence="2" type="ORF">C7212DRAFT_332612</name>
</gene>
<protein>
    <submittedName>
        <fullName evidence="2">Uncharacterized protein</fullName>
    </submittedName>
</protein>
<sequence length="96" mass="11641">MGVRVCGWRVEKKEERKGRVDWDRFKAELKITEKSKGWEERLEKQRNREELEKQIVEVEGWIKGRIEECRERRKDRRGIQKRKGETEGVEDKGEKG</sequence>